<keyword evidence="7" id="KW-0418">Kinase</keyword>
<dbReference type="Gene3D" id="3.50.50.100">
    <property type="match status" value="1"/>
</dbReference>
<dbReference type="SMART" id="SM00248">
    <property type="entry name" value="ANK"/>
    <property type="match status" value="4"/>
</dbReference>
<keyword evidence="9" id="KW-0067">ATP-binding</keyword>
<proteinExistence type="inferred from homology"/>
<dbReference type="GO" id="GO:0003954">
    <property type="term" value="F:NADH dehydrogenase activity"/>
    <property type="evidence" value="ECO:0007669"/>
    <property type="project" value="InterPro"/>
</dbReference>
<feature type="non-terminal residue" evidence="15">
    <location>
        <position position="1018"/>
    </location>
</feature>
<feature type="non-terminal residue" evidence="15">
    <location>
        <position position="1"/>
    </location>
</feature>
<evidence type="ECO:0000256" key="1">
    <source>
        <dbReference type="ARBA" id="ARBA00005272"/>
    </source>
</evidence>
<evidence type="ECO:0000256" key="2">
    <source>
        <dbReference type="ARBA" id="ARBA00012513"/>
    </source>
</evidence>
<dbReference type="InterPro" id="IPR011009">
    <property type="entry name" value="Kinase-like_dom_sf"/>
</dbReference>
<dbReference type="PROSITE" id="PS50011">
    <property type="entry name" value="PROTEIN_KINASE_DOM"/>
    <property type="match status" value="1"/>
</dbReference>
<comment type="caution">
    <text evidence="15">The sequence shown here is derived from an EMBL/GenBank/DDBJ whole genome shotgun (WGS) entry which is preliminary data.</text>
</comment>
<comment type="catalytic activity">
    <reaction evidence="12">
        <text>L-threonyl-[protein] + ATP = O-phospho-L-threonyl-[protein] + ADP + H(+)</text>
        <dbReference type="Rhea" id="RHEA:46608"/>
        <dbReference type="Rhea" id="RHEA-COMP:11060"/>
        <dbReference type="Rhea" id="RHEA-COMP:11605"/>
        <dbReference type="ChEBI" id="CHEBI:15378"/>
        <dbReference type="ChEBI" id="CHEBI:30013"/>
        <dbReference type="ChEBI" id="CHEBI:30616"/>
        <dbReference type="ChEBI" id="CHEBI:61977"/>
        <dbReference type="ChEBI" id="CHEBI:456216"/>
        <dbReference type="EC" id="2.7.11.1"/>
    </reaction>
</comment>
<organism evidence="15 16">
    <name type="scientific">Aphanomyces astaci</name>
    <name type="common">Crayfish plague agent</name>
    <dbReference type="NCBI Taxonomy" id="112090"/>
    <lineage>
        <taxon>Eukaryota</taxon>
        <taxon>Sar</taxon>
        <taxon>Stramenopiles</taxon>
        <taxon>Oomycota</taxon>
        <taxon>Saprolegniomycetes</taxon>
        <taxon>Saprolegniales</taxon>
        <taxon>Verrucalvaceae</taxon>
        <taxon>Aphanomyces</taxon>
    </lineage>
</organism>
<keyword evidence="4" id="KW-0285">Flavoprotein</keyword>
<sequence length="1018" mass="112420">LKLQLPSAVFAIGDCADIENYPLPATAQKAQGQALYLLELLQRTKPSVEPYRFESMGMMAYLGSYEGLFQAKEVTINKQHQPLATFDGWKAWLVWRSAYLTKLGSWRLRLQVPLDWFKAMVVGRDVGGKPVVEECTPLMLASWLGHDGIVALLVAYDSSLVNLANHNKTNALMLACMNNHWSAVQTLLSVASLDVNAINMVWIRRALILACASSSKNVVDALLSHHDIDVNMVDNTEETALHVAADVGEGESAYPSALFRACRLGFEDIVQLLLSRDDLDVHADINTGTLLVVAMAPCMTPAAGVALLLRDLPVIVSATTPTPTIVATDKHHYSWTTFLDSSTPIKPEIRLETVQLVLDHPQFKALDRHSVVKELAFAADINGRTALQITDAGTRTFLNEQLFFCGRDFDVWDKNHNGTLSEVEFMRYCDQAYGGKLKVAMKFMRNADEHAREIHMRRGLTKDDEENAGSPCVLRLLPMASQEAFECHVTQLTLHHDLHMAAYPNVLVMPAADRSLEDIYLKERPNDNQIRSMLQEVATMLGQLHSHDVVHGDVKKLNVLRVDHCMRLIDMDAATPVNHPIGAKFSSGSLPPVLMYQMYSGVELVPTDRNQDVDDSSIERAATWTPADLATRLQNKVANPVARDLLLKLLAVDPNDRISVHAMLSHAYFEIKQVDSTTKQVLSAIEAKLDTLNDHVVSGFQSMNDRLDLVVELTQDTLKQLGQAKEDLMRGIFQATEVRVPTSFVLLPFNILEKLADDDDDNDVEGALDEAASFIQKGLDMGAKFVKAVKTNKAINVVVKLVTPGAPLYLYLIDEVQGAPVVPPLDKASPPVYPIKIETKSDEYVAFMVTAMPYIQTGFKLLKGVNTVACMAKALGVPSLDADVLQGVQDKIECAKKTSSVFDFGVLQTAVEANDPGAPVHRIRGAALRQLERFFELHDPEKDFAGLGRTYAASGQVLWTAKSTIEAFERSKAQPKSANISFAGDIPMLLESGNKKTLTAQDVYAKLLRQQPPETTRK</sequence>
<dbReference type="AlphaFoldDB" id="A0A418CU35"/>
<evidence type="ECO:0000256" key="13">
    <source>
        <dbReference type="ARBA" id="ARBA00048679"/>
    </source>
</evidence>
<accession>A0A418CU35</accession>
<feature type="domain" description="Protein kinase" evidence="14">
    <location>
        <begin position="409"/>
        <end position="669"/>
    </location>
</feature>
<evidence type="ECO:0000256" key="4">
    <source>
        <dbReference type="ARBA" id="ARBA00022630"/>
    </source>
</evidence>
<dbReference type="InterPro" id="IPR045024">
    <property type="entry name" value="NDH-2"/>
</dbReference>
<keyword evidence="8" id="KW-0274">FAD</keyword>
<evidence type="ECO:0000256" key="7">
    <source>
        <dbReference type="ARBA" id="ARBA00022777"/>
    </source>
</evidence>
<dbReference type="EC" id="2.7.11.1" evidence="2"/>
<protein>
    <recommendedName>
        <fullName evidence="2">non-specific serine/threonine protein kinase</fullName>
        <ecNumber evidence="2">2.7.11.1</ecNumber>
    </recommendedName>
</protein>
<evidence type="ECO:0000256" key="11">
    <source>
        <dbReference type="ARBA" id="ARBA00023027"/>
    </source>
</evidence>
<evidence type="ECO:0000259" key="14">
    <source>
        <dbReference type="PROSITE" id="PS50011"/>
    </source>
</evidence>
<evidence type="ECO:0000256" key="9">
    <source>
        <dbReference type="ARBA" id="ARBA00022840"/>
    </source>
</evidence>
<dbReference type="InterPro" id="IPR036770">
    <property type="entry name" value="Ankyrin_rpt-contain_sf"/>
</dbReference>
<dbReference type="SUPFAM" id="SSF48403">
    <property type="entry name" value="Ankyrin repeat"/>
    <property type="match status" value="1"/>
</dbReference>
<dbReference type="Pfam" id="PF12796">
    <property type="entry name" value="Ank_2"/>
    <property type="match status" value="1"/>
</dbReference>
<evidence type="ECO:0000313" key="15">
    <source>
        <dbReference type="EMBL" id="RHY85471.1"/>
    </source>
</evidence>
<keyword evidence="6" id="KW-0547">Nucleotide-binding</keyword>
<dbReference type="InterPro" id="IPR054585">
    <property type="entry name" value="NDH2-like_C"/>
</dbReference>
<comment type="catalytic activity">
    <reaction evidence="13">
        <text>L-seryl-[protein] + ATP = O-phospho-L-seryl-[protein] + ADP + H(+)</text>
        <dbReference type="Rhea" id="RHEA:17989"/>
        <dbReference type="Rhea" id="RHEA-COMP:9863"/>
        <dbReference type="Rhea" id="RHEA-COMP:11604"/>
        <dbReference type="ChEBI" id="CHEBI:15378"/>
        <dbReference type="ChEBI" id="CHEBI:29999"/>
        <dbReference type="ChEBI" id="CHEBI:30616"/>
        <dbReference type="ChEBI" id="CHEBI:83421"/>
        <dbReference type="ChEBI" id="CHEBI:456216"/>
        <dbReference type="EC" id="2.7.11.1"/>
    </reaction>
</comment>
<evidence type="ECO:0000256" key="12">
    <source>
        <dbReference type="ARBA" id="ARBA00047899"/>
    </source>
</evidence>
<dbReference type="GO" id="GO:0004674">
    <property type="term" value="F:protein serine/threonine kinase activity"/>
    <property type="evidence" value="ECO:0007669"/>
    <property type="project" value="UniProtKB-KW"/>
</dbReference>
<gene>
    <name evidence="15" type="ORF">DYB35_010667</name>
</gene>
<evidence type="ECO:0000256" key="10">
    <source>
        <dbReference type="ARBA" id="ARBA00023002"/>
    </source>
</evidence>
<dbReference type="InterPro" id="IPR018934">
    <property type="entry name" value="RIO_dom"/>
</dbReference>
<evidence type="ECO:0000256" key="3">
    <source>
        <dbReference type="ARBA" id="ARBA00022527"/>
    </source>
</evidence>
<keyword evidence="5" id="KW-0808">Transferase</keyword>
<dbReference type="PROSITE" id="PS00018">
    <property type="entry name" value="EF_HAND_1"/>
    <property type="match status" value="1"/>
</dbReference>
<dbReference type="PANTHER" id="PTHR43706:SF13">
    <property type="entry name" value="NADH DEHYDROGENASE-RELATED"/>
    <property type="match status" value="1"/>
</dbReference>
<dbReference type="InterPro" id="IPR000719">
    <property type="entry name" value="Prot_kinase_dom"/>
</dbReference>
<dbReference type="GO" id="GO:0005739">
    <property type="term" value="C:mitochondrion"/>
    <property type="evidence" value="ECO:0007669"/>
    <property type="project" value="TreeGrafter"/>
</dbReference>
<keyword evidence="11" id="KW-0520">NAD</keyword>
<evidence type="ECO:0000256" key="6">
    <source>
        <dbReference type="ARBA" id="ARBA00022741"/>
    </source>
</evidence>
<keyword evidence="10" id="KW-0560">Oxidoreductase</keyword>
<dbReference type="Gene3D" id="1.10.510.10">
    <property type="entry name" value="Transferase(Phosphotransferase) domain 1"/>
    <property type="match status" value="2"/>
</dbReference>
<keyword evidence="3" id="KW-0723">Serine/threonine-protein kinase</keyword>
<dbReference type="InterPro" id="IPR018247">
    <property type="entry name" value="EF_Hand_1_Ca_BS"/>
</dbReference>
<dbReference type="SMART" id="SM00220">
    <property type="entry name" value="S_TKc"/>
    <property type="match status" value="1"/>
</dbReference>
<name>A0A418CU35_APHAT</name>
<evidence type="ECO:0000256" key="8">
    <source>
        <dbReference type="ARBA" id="ARBA00022827"/>
    </source>
</evidence>
<comment type="similarity">
    <text evidence="1">Belongs to the NADH dehydrogenase family.</text>
</comment>
<dbReference type="PANTHER" id="PTHR43706">
    <property type="entry name" value="NADH DEHYDROGENASE"/>
    <property type="match status" value="1"/>
</dbReference>
<dbReference type="GO" id="GO:0005524">
    <property type="term" value="F:ATP binding"/>
    <property type="evidence" value="ECO:0007669"/>
    <property type="project" value="UniProtKB-KW"/>
</dbReference>
<dbReference type="EMBL" id="QUTG01005506">
    <property type="protein sequence ID" value="RHY85471.1"/>
    <property type="molecule type" value="Genomic_DNA"/>
</dbReference>
<evidence type="ECO:0000256" key="5">
    <source>
        <dbReference type="ARBA" id="ARBA00022679"/>
    </source>
</evidence>
<dbReference type="Gene3D" id="1.25.40.20">
    <property type="entry name" value="Ankyrin repeat-containing domain"/>
    <property type="match status" value="1"/>
</dbReference>
<dbReference type="Pfam" id="PF01163">
    <property type="entry name" value="RIO1"/>
    <property type="match status" value="1"/>
</dbReference>
<evidence type="ECO:0000313" key="16">
    <source>
        <dbReference type="Proteomes" id="UP000285712"/>
    </source>
</evidence>
<dbReference type="InterPro" id="IPR002110">
    <property type="entry name" value="Ankyrin_rpt"/>
</dbReference>
<dbReference type="Pfam" id="PF22366">
    <property type="entry name" value="NDH2_C"/>
    <property type="match status" value="1"/>
</dbReference>
<dbReference type="SUPFAM" id="SSF56112">
    <property type="entry name" value="Protein kinase-like (PK-like)"/>
    <property type="match status" value="1"/>
</dbReference>
<dbReference type="Proteomes" id="UP000285712">
    <property type="component" value="Unassembled WGS sequence"/>
</dbReference>
<reference evidence="15 16" key="1">
    <citation type="submission" date="2018-08" db="EMBL/GenBank/DDBJ databases">
        <title>Aphanomyces genome sequencing and annotation.</title>
        <authorList>
            <person name="Minardi D."/>
            <person name="Oidtmann B."/>
            <person name="Van Der Giezen M."/>
            <person name="Studholme D.J."/>
        </authorList>
    </citation>
    <scope>NUCLEOTIDE SEQUENCE [LARGE SCALE GENOMIC DNA]</scope>
    <source>
        <strain evidence="15 16">Sv</strain>
    </source>
</reference>